<dbReference type="Pfam" id="PF00106">
    <property type="entry name" value="adh_short"/>
    <property type="match status" value="1"/>
</dbReference>
<protein>
    <submittedName>
        <fullName evidence="3">Unannotated protein</fullName>
    </submittedName>
</protein>
<dbReference type="GO" id="GO:0050664">
    <property type="term" value="F:oxidoreductase activity, acting on NAD(P)H, oxygen as acceptor"/>
    <property type="evidence" value="ECO:0007669"/>
    <property type="project" value="TreeGrafter"/>
</dbReference>
<dbReference type="PANTHER" id="PTHR43008">
    <property type="entry name" value="BENZIL REDUCTASE"/>
    <property type="match status" value="1"/>
</dbReference>
<dbReference type="CDD" id="cd05233">
    <property type="entry name" value="SDR_c"/>
    <property type="match status" value="1"/>
</dbReference>
<evidence type="ECO:0000256" key="2">
    <source>
        <dbReference type="ARBA" id="ARBA00023002"/>
    </source>
</evidence>
<keyword evidence="2" id="KW-0560">Oxidoreductase</keyword>
<name>A0A6J6EF92_9ZZZZ</name>
<comment type="similarity">
    <text evidence="1">Belongs to the short-chain dehydrogenases/reductases (SDR) family.</text>
</comment>
<evidence type="ECO:0000256" key="1">
    <source>
        <dbReference type="ARBA" id="ARBA00006484"/>
    </source>
</evidence>
<dbReference type="Gene3D" id="3.40.50.720">
    <property type="entry name" value="NAD(P)-binding Rossmann-like Domain"/>
    <property type="match status" value="1"/>
</dbReference>
<dbReference type="PRINTS" id="PR00081">
    <property type="entry name" value="GDHRDH"/>
</dbReference>
<accession>A0A6J6EF92</accession>
<dbReference type="AlphaFoldDB" id="A0A6J6EF92"/>
<dbReference type="InterPro" id="IPR036291">
    <property type="entry name" value="NAD(P)-bd_dom_sf"/>
</dbReference>
<proteinExistence type="inferred from homology"/>
<organism evidence="3">
    <name type="scientific">freshwater metagenome</name>
    <dbReference type="NCBI Taxonomy" id="449393"/>
    <lineage>
        <taxon>unclassified sequences</taxon>
        <taxon>metagenomes</taxon>
        <taxon>ecological metagenomes</taxon>
    </lineage>
</organism>
<dbReference type="PRINTS" id="PR00080">
    <property type="entry name" value="SDRFAMILY"/>
</dbReference>
<dbReference type="EMBL" id="CAEZTM010000040">
    <property type="protein sequence ID" value="CAB4573925.1"/>
    <property type="molecule type" value="Genomic_DNA"/>
</dbReference>
<dbReference type="InterPro" id="IPR002347">
    <property type="entry name" value="SDR_fam"/>
</dbReference>
<dbReference type="PANTHER" id="PTHR43008:SF4">
    <property type="entry name" value="CHAIN DEHYDROGENASE, PUTATIVE (AFU_ORTHOLOGUE AFUA_4G08710)-RELATED"/>
    <property type="match status" value="1"/>
</dbReference>
<gene>
    <name evidence="3" type="ORF">UFOPK1684_00923</name>
</gene>
<reference evidence="3" key="1">
    <citation type="submission" date="2020-05" db="EMBL/GenBank/DDBJ databases">
        <authorList>
            <person name="Chiriac C."/>
            <person name="Salcher M."/>
            <person name="Ghai R."/>
            <person name="Kavagutti S V."/>
        </authorList>
    </citation>
    <scope>NUCLEOTIDE SEQUENCE</scope>
</reference>
<dbReference type="SUPFAM" id="SSF51735">
    <property type="entry name" value="NAD(P)-binding Rossmann-fold domains"/>
    <property type="match status" value="1"/>
</dbReference>
<evidence type="ECO:0000313" key="3">
    <source>
        <dbReference type="EMBL" id="CAB4573925.1"/>
    </source>
</evidence>
<sequence>MGLFDDVGALAGQVVLVTGAGNGVGRAAALLAASRGATVLCVDRDEASMLETVGLIETAGRGVAHYRIAEITSEADISRAIDQLVSLAGGTLDAVLHVAGIMRGQRVPLSELTLDTWTEVIVTNLTGAFLVSKYALAKMDPQRVGVVVLVASRSGITVPSGSLAYGASKGGIHGYAMSLEKQLSNTSIRVHTVCPGDVDTPLMRKSLEDALDNGADPAEIAKIRQSLGTAEEIASVLVHLIDPAAWGFSGTVMAG</sequence>